<reference evidence="1 2" key="1">
    <citation type="submission" date="2015-01" db="EMBL/GenBank/DDBJ databases">
        <title>Evolution of Trichinella species and genotypes.</title>
        <authorList>
            <person name="Korhonen P.K."/>
            <person name="Edoardo P."/>
            <person name="Giuseppe L.R."/>
            <person name="Gasser R.B."/>
        </authorList>
    </citation>
    <scope>NUCLEOTIDE SEQUENCE [LARGE SCALE GENOMIC DNA]</scope>
    <source>
        <strain evidence="1">ISS3</strain>
    </source>
</reference>
<organism evidence="1 2">
    <name type="scientific">Trichinella spiralis</name>
    <name type="common">Trichina worm</name>
    <dbReference type="NCBI Taxonomy" id="6334"/>
    <lineage>
        <taxon>Eukaryota</taxon>
        <taxon>Metazoa</taxon>
        <taxon>Ecdysozoa</taxon>
        <taxon>Nematoda</taxon>
        <taxon>Enoplea</taxon>
        <taxon>Dorylaimia</taxon>
        <taxon>Trichinellida</taxon>
        <taxon>Trichinellidae</taxon>
        <taxon>Trichinella</taxon>
    </lineage>
</organism>
<proteinExistence type="predicted"/>
<dbReference type="EMBL" id="JYDH01002787">
    <property type="protein sequence ID" value="KRY07401.1"/>
    <property type="molecule type" value="Genomic_DNA"/>
</dbReference>
<evidence type="ECO:0000313" key="2">
    <source>
        <dbReference type="Proteomes" id="UP000054776"/>
    </source>
</evidence>
<evidence type="ECO:0000313" key="1">
    <source>
        <dbReference type="EMBL" id="KRY07401.1"/>
    </source>
</evidence>
<comment type="caution">
    <text evidence="1">The sequence shown here is derived from an EMBL/GenBank/DDBJ whole genome shotgun (WGS) entry which is preliminary data.</text>
</comment>
<dbReference type="InParanoid" id="A0A0V0Z4C3"/>
<name>A0A0V0Z4C3_TRISP</name>
<dbReference type="AlphaFoldDB" id="A0A0V0Z4C3"/>
<keyword evidence="2" id="KW-1185">Reference proteome</keyword>
<dbReference type="Proteomes" id="UP000054776">
    <property type="component" value="Unassembled WGS sequence"/>
</dbReference>
<protein>
    <submittedName>
        <fullName evidence="1">Uncharacterized protein</fullName>
    </submittedName>
</protein>
<gene>
    <name evidence="1" type="ORF">T01_3464</name>
</gene>
<sequence>MEWPSPFHLTQYDLLYKYNAEALFHDSHCYWSNIQ</sequence>
<accession>A0A0V0Z4C3</accession>